<dbReference type="InterPro" id="IPR014830">
    <property type="entry name" value="Glycolipid_transfer_prot_dom"/>
</dbReference>
<sequence>MGDFKIENVLFHFENSLHGDEDVRIVDYLKAYEELSRLFAELGVVFGFVESDVTEKRKILTDLHSKDQTSYSTVITMVSNECEDSKNPKEKGSRTLLRLHRALEFLILFVKNIKDMDTDSTTEMFRASYQATLSQHHTWLIRKSVGFAAAMVPPRPKLVEIMFNEHQDTEALERTSTKFLEVSTTVYERVQNVYSERGLLNLS</sequence>
<organism evidence="2 3">
    <name type="scientific">Bursaphelenchus okinawaensis</name>
    <dbReference type="NCBI Taxonomy" id="465554"/>
    <lineage>
        <taxon>Eukaryota</taxon>
        <taxon>Metazoa</taxon>
        <taxon>Ecdysozoa</taxon>
        <taxon>Nematoda</taxon>
        <taxon>Chromadorea</taxon>
        <taxon>Rhabditida</taxon>
        <taxon>Tylenchina</taxon>
        <taxon>Tylenchomorpha</taxon>
        <taxon>Aphelenchoidea</taxon>
        <taxon>Aphelenchoididae</taxon>
        <taxon>Bursaphelenchus</taxon>
    </lineage>
</organism>
<proteinExistence type="predicted"/>
<gene>
    <name evidence="2" type="ORF">BOKJ2_LOCUS1141</name>
</gene>
<dbReference type="EMBL" id="CAJFCW020000001">
    <property type="protein sequence ID" value="CAG9081850.1"/>
    <property type="molecule type" value="Genomic_DNA"/>
</dbReference>
<comment type="caution">
    <text evidence="2">The sequence shown here is derived from an EMBL/GenBank/DDBJ whole genome shotgun (WGS) entry which is preliminary data.</text>
</comment>
<protein>
    <recommendedName>
        <fullName evidence="1">Glycolipid transfer protein domain-containing protein</fullName>
    </recommendedName>
</protein>
<dbReference type="GO" id="GO:1902387">
    <property type="term" value="F:ceramide 1-phosphate binding"/>
    <property type="evidence" value="ECO:0007669"/>
    <property type="project" value="TreeGrafter"/>
</dbReference>
<dbReference type="OrthoDB" id="116883at2759"/>
<reference evidence="2" key="1">
    <citation type="submission" date="2020-09" db="EMBL/GenBank/DDBJ databases">
        <authorList>
            <person name="Kikuchi T."/>
        </authorList>
    </citation>
    <scope>NUCLEOTIDE SEQUENCE</scope>
    <source>
        <strain evidence="2">SH1</strain>
    </source>
</reference>
<dbReference type="PANTHER" id="PTHR10219">
    <property type="entry name" value="GLYCOLIPID TRANSFER PROTEIN-RELATED"/>
    <property type="match status" value="1"/>
</dbReference>
<feature type="domain" description="Glycolipid transfer protein" evidence="1">
    <location>
        <begin position="24"/>
        <end position="162"/>
    </location>
</feature>
<dbReference type="SUPFAM" id="SSF110004">
    <property type="entry name" value="Glycolipid transfer protein, GLTP"/>
    <property type="match status" value="1"/>
</dbReference>
<dbReference type="Proteomes" id="UP000783686">
    <property type="component" value="Unassembled WGS sequence"/>
</dbReference>
<dbReference type="Proteomes" id="UP000614601">
    <property type="component" value="Unassembled WGS sequence"/>
</dbReference>
<accession>A0A811JSZ5</accession>
<dbReference type="GO" id="GO:1902388">
    <property type="term" value="F:ceramide 1-phosphate transfer activity"/>
    <property type="evidence" value="ECO:0007669"/>
    <property type="project" value="TreeGrafter"/>
</dbReference>
<dbReference type="AlphaFoldDB" id="A0A811JSZ5"/>
<dbReference type="InterPro" id="IPR036497">
    <property type="entry name" value="GLTP_sf"/>
</dbReference>
<dbReference type="GO" id="GO:0005829">
    <property type="term" value="C:cytosol"/>
    <property type="evidence" value="ECO:0007669"/>
    <property type="project" value="TreeGrafter"/>
</dbReference>
<evidence type="ECO:0000313" key="2">
    <source>
        <dbReference type="EMBL" id="CAD5206457.1"/>
    </source>
</evidence>
<name>A0A811JSZ5_9BILA</name>
<keyword evidence="3" id="KW-1185">Reference proteome</keyword>
<dbReference type="GO" id="GO:0016020">
    <property type="term" value="C:membrane"/>
    <property type="evidence" value="ECO:0007669"/>
    <property type="project" value="TreeGrafter"/>
</dbReference>
<dbReference type="PANTHER" id="PTHR10219:SF43">
    <property type="entry name" value="GLYCOLIPID TRANSFER PROTEIN DOMAIN-CONTAINING PROTEIN"/>
    <property type="match status" value="1"/>
</dbReference>
<dbReference type="Pfam" id="PF08718">
    <property type="entry name" value="GLTP"/>
    <property type="match status" value="1"/>
</dbReference>
<dbReference type="EMBL" id="CAJFDH010000001">
    <property type="protein sequence ID" value="CAD5206457.1"/>
    <property type="molecule type" value="Genomic_DNA"/>
</dbReference>
<dbReference type="Gene3D" id="1.10.3520.10">
    <property type="entry name" value="Glycolipid transfer protein"/>
    <property type="match status" value="1"/>
</dbReference>
<evidence type="ECO:0000259" key="1">
    <source>
        <dbReference type="Pfam" id="PF08718"/>
    </source>
</evidence>
<evidence type="ECO:0000313" key="3">
    <source>
        <dbReference type="Proteomes" id="UP000614601"/>
    </source>
</evidence>